<proteinExistence type="predicted"/>
<dbReference type="GeneID" id="85475771"/>
<name>A0AAI9ZK83_9PEZI</name>
<gene>
    <name evidence="1" type="ORF">BDP81DRAFT_433942</name>
</gene>
<keyword evidence="2" id="KW-1185">Reference proteome</keyword>
<organism evidence="1 2">
    <name type="scientific">Colletotrichum phormii</name>
    <dbReference type="NCBI Taxonomy" id="359342"/>
    <lineage>
        <taxon>Eukaryota</taxon>
        <taxon>Fungi</taxon>
        <taxon>Dikarya</taxon>
        <taxon>Ascomycota</taxon>
        <taxon>Pezizomycotina</taxon>
        <taxon>Sordariomycetes</taxon>
        <taxon>Hypocreomycetidae</taxon>
        <taxon>Glomerellales</taxon>
        <taxon>Glomerellaceae</taxon>
        <taxon>Colletotrichum</taxon>
        <taxon>Colletotrichum acutatum species complex</taxon>
    </lineage>
</organism>
<dbReference type="RefSeq" id="XP_060442130.1">
    <property type="nucleotide sequence ID" value="XM_060590909.1"/>
</dbReference>
<sequence>MIIRVRGDPEADEFRRPLGKSYRETRGALIRRPEALGFDLCTVWKMLSLMRLKENPSW</sequence>
<accession>A0AAI9ZK83</accession>
<dbReference type="AlphaFoldDB" id="A0AAI9ZK83"/>
<dbReference type="EMBL" id="JAHMHQ010000017">
    <property type="protein sequence ID" value="KAK1633523.1"/>
    <property type="molecule type" value="Genomic_DNA"/>
</dbReference>
<evidence type="ECO:0000313" key="1">
    <source>
        <dbReference type="EMBL" id="KAK1633523.1"/>
    </source>
</evidence>
<feature type="non-terminal residue" evidence="1">
    <location>
        <position position="1"/>
    </location>
</feature>
<evidence type="ECO:0000313" key="2">
    <source>
        <dbReference type="Proteomes" id="UP001243989"/>
    </source>
</evidence>
<dbReference type="Proteomes" id="UP001243989">
    <property type="component" value="Unassembled WGS sequence"/>
</dbReference>
<protein>
    <submittedName>
        <fullName evidence="1">Uncharacterized protein</fullName>
    </submittedName>
</protein>
<reference evidence="1" key="1">
    <citation type="submission" date="2021-06" db="EMBL/GenBank/DDBJ databases">
        <title>Comparative genomics, transcriptomics and evolutionary studies reveal genomic signatures of adaptation to plant cell wall in hemibiotrophic fungi.</title>
        <authorList>
            <consortium name="DOE Joint Genome Institute"/>
            <person name="Baroncelli R."/>
            <person name="Diaz J.F."/>
            <person name="Benocci T."/>
            <person name="Peng M."/>
            <person name="Battaglia E."/>
            <person name="Haridas S."/>
            <person name="Andreopoulos W."/>
            <person name="Labutti K."/>
            <person name="Pangilinan J."/>
            <person name="Floch G.L."/>
            <person name="Makela M.R."/>
            <person name="Henrissat B."/>
            <person name="Grigoriev I.V."/>
            <person name="Crouch J.A."/>
            <person name="De Vries R.P."/>
            <person name="Sukno S.A."/>
            <person name="Thon M.R."/>
        </authorList>
    </citation>
    <scope>NUCLEOTIDE SEQUENCE</scope>
    <source>
        <strain evidence="1">CBS 102054</strain>
    </source>
</reference>
<comment type="caution">
    <text evidence="1">The sequence shown here is derived from an EMBL/GenBank/DDBJ whole genome shotgun (WGS) entry which is preliminary data.</text>
</comment>